<gene>
    <name evidence="3" type="ORF">KZZ10_00070</name>
</gene>
<dbReference type="PANTHER" id="PTHR15032:SF4">
    <property type="entry name" value="N-ACYL-PHOSPHATIDYLETHANOLAMINE-HYDROLYZING PHOSPHOLIPASE D"/>
    <property type="match status" value="1"/>
</dbReference>
<dbReference type="Proteomes" id="UP000739565">
    <property type="component" value="Unassembled WGS sequence"/>
</dbReference>
<dbReference type="InterPro" id="IPR036866">
    <property type="entry name" value="RibonucZ/Hydroxyglut_hydro"/>
</dbReference>
<organism evidence="3 4">
    <name type="scientific">Zwartia hollandica</name>
    <dbReference type="NCBI Taxonomy" id="324606"/>
    <lineage>
        <taxon>Bacteria</taxon>
        <taxon>Pseudomonadati</taxon>
        <taxon>Pseudomonadota</taxon>
        <taxon>Betaproteobacteria</taxon>
        <taxon>Burkholderiales</taxon>
        <taxon>Alcaligenaceae</taxon>
        <taxon>Zwartia</taxon>
    </lineage>
</organism>
<evidence type="ECO:0000313" key="4">
    <source>
        <dbReference type="Proteomes" id="UP000739565"/>
    </source>
</evidence>
<reference evidence="3" key="1">
    <citation type="submission" date="2021-07" db="EMBL/GenBank/DDBJ databases">
        <title>New genus and species of the family Alcaligenaceae.</title>
        <authorList>
            <person name="Hahn M.W."/>
        </authorList>
    </citation>
    <scope>NUCLEOTIDE SEQUENCE</scope>
    <source>
        <strain evidence="3">LF4-65</strain>
    </source>
</reference>
<name>A0A953N6K8_9BURK</name>
<dbReference type="SUPFAM" id="SSF56281">
    <property type="entry name" value="Metallo-hydrolase/oxidoreductase"/>
    <property type="match status" value="1"/>
</dbReference>
<dbReference type="EMBL" id="JAHXRI010000001">
    <property type="protein sequence ID" value="MBZ1349029.1"/>
    <property type="molecule type" value="Genomic_DNA"/>
</dbReference>
<feature type="domain" description="Metallo-beta-lactamase" evidence="1">
    <location>
        <begin position="269"/>
        <end position="424"/>
    </location>
</feature>
<dbReference type="Gene3D" id="3.60.15.10">
    <property type="entry name" value="Ribonuclease Z/Hydroxyacylglutathione hydrolase-like"/>
    <property type="match status" value="1"/>
</dbReference>
<feature type="domain" description="Diiron non-heme beta-hydroxylase N-terminal" evidence="2">
    <location>
        <begin position="8"/>
        <end position="238"/>
    </location>
</feature>
<dbReference type="AlphaFoldDB" id="A0A953N6K8"/>
<dbReference type="Pfam" id="PF12706">
    <property type="entry name" value="Lactamase_B_2"/>
    <property type="match status" value="1"/>
</dbReference>
<comment type="caution">
    <text evidence="3">The sequence shown here is derived from an EMBL/GenBank/DDBJ whole genome shotgun (WGS) entry which is preliminary data.</text>
</comment>
<keyword evidence="4" id="KW-1185">Reference proteome</keyword>
<sequence length="530" mass="59186">MAACHYFLRPDVVVEPLISRWYAWSHMVSPATACLNIAYRYLPLMESFISAPSAHVAACNDPKLRGGPFVDLPVSRAQEITELISTSKHELTEMIQFGSDLRGALRLLMKNADGHSIEKFYQEAPESIKGYVELTYSLAGSPDIKVFEALLYAKGVHRPDTQSALMYQVKDDSRPFAMSTPRLPSPSALEINQPFSSEVYDFLAELRAAPKSLDEITQALSVPEEKIELLLSLLTEHPTQRPIRQALNKTRWRYFGHACVLVDTPSGVTILLDPFVAYHREGDNNRFTLNDLPDHLDFVVLTHNHADHVSIETLLAIRHKVSTVVVPSSGSSLADPSLKLMLESIGFEDVISLESFQDLSKEDLTLTALPFLGEHGDLDIRTKAAWLVKSGAETLLFAADSNNLEPKLYDLIRETYGKIATIFIGMECLGAPFSWSYGPYLPMAVDRKKDQSRRLNGSDFERGMKVIESLCCDKVYVYAMGAEPWMQFVTSIDPSEESVPAVNAQQLVEHCLSMGIKAERLFGSRDSYTD</sequence>
<dbReference type="PANTHER" id="PTHR15032">
    <property type="entry name" value="N-ACYL-PHOSPHATIDYLETHANOLAMINE-HYDROLYZING PHOSPHOLIPASE D"/>
    <property type="match status" value="1"/>
</dbReference>
<proteinExistence type="predicted"/>
<evidence type="ECO:0000313" key="3">
    <source>
        <dbReference type="EMBL" id="MBZ1349029.1"/>
    </source>
</evidence>
<dbReference type="InterPro" id="IPR001279">
    <property type="entry name" value="Metallo-B-lactamas"/>
</dbReference>
<dbReference type="InterPro" id="IPR041141">
    <property type="entry name" value="CmlA_N"/>
</dbReference>
<dbReference type="Pfam" id="PF18456">
    <property type="entry name" value="CmlA_N"/>
    <property type="match status" value="1"/>
</dbReference>
<protein>
    <submittedName>
        <fullName evidence="3">MBL fold metallo-hydrolase</fullName>
    </submittedName>
</protein>
<evidence type="ECO:0000259" key="1">
    <source>
        <dbReference type="Pfam" id="PF12706"/>
    </source>
</evidence>
<evidence type="ECO:0000259" key="2">
    <source>
        <dbReference type="Pfam" id="PF18456"/>
    </source>
</evidence>
<dbReference type="RefSeq" id="WP_259659454.1">
    <property type="nucleotide sequence ID" value="NZ_JAHXRI010000001.1"/>
</dbReference>
<dbReference type="GO" id="GO:0005737">
    <property type="term" value="C:cytoplasm"/>
    <property type="evidence" value="ECO:0007669"/>
    <property type="project" value="TreeGrafter"/>
</dbReference>
<accession>A0A953N6K8</accession>